<evidence type="ECO:0000313" key="5">
    <source>
        <dbReference type="EMBL" id="MFC3766927.1"/>
    </source>
</evidence>
<dbReference type="CDD" id="cd00090">
    <property type="entry name" value="HTH_ARSR"/>
    <property type="match status" value="1"/>
</dbReference>
<keyword evidence="6" id="KW-1185">Reference proteome</keyword>
<feature type="domain" description="HTH marR-type" evidence="4">
    <location>
        <begin position="10"/>
        <end position="142"/>
    </location>
</feature>
<reference evidence="6" key="1">
    <citation type="journal article" date="2019" name="Int. J. Syst. Evol. Microbiol.">
        <title>The Global Catalogue of Microorganisms (GCM) 10K type strain sequencing project: providing services to taxonomists for standard genome sequencing and annotation.</title>
        <authorList>
            <consortium name="The Broad Institute Genomics Platform"/>
            <consortium name="The Broad Institute Genome Sequencing Center for Infectious Disease"/>
            <person name="Wu L."/>
            <person name="Ma J."/>
        </authorList>
    </citation>
    <scope>NUCLEOTIDE SEQUENCE [LARGE SCALE GENOMIC DNA]</scope>
    <source>
        <strain evidence="6">CGMCC 4.7241</strain>
    </source>
</reference>
<dbReference type="InterPro" id="IPR036390">
    <property type="entry name" value="WH_DNA-bd_sf"/>
</dbReference>
<dbReference type="PANTHER" id="PTHR42756">
    <property type="entry name" value="TRANSCRIPTIONAL REGULATOR, MARR"/>
    <property type="match status" value="1"/>
</dbReference>
<keyword evidence="1" id="KW-0805">Transcription regulation</keyword>
<dbReference type="Pfam" id="PF01047">
    <property type="entry name" value="MarR"/>
    <property type="match status" value="1"/>
</dbReference>
<evidence type="ECO:0000256" key="2">
    <source>
        <dbReference type="ARBA" id="ARBA00023125"/>
    </source>
</evidence>
<organism evidence="5 6">
    <name type="scientific">Tenggerimyces flavus</name>
    <dbReference type="NCBI Taxonomy" id="1708749"/>
    <lineage>
        <taxon>Bacteria</taxon>
        <taxon>Bacillati</taxon>
        <taxon>Actinomycetota</taxon>
        <taxon>Actinomycetes</taxon>
        <taxon>Propionibacteriales</taxon>
        <taxon>Nocardioidaceae</taxon>
        <taxon>Tenggerimyces</taxon>
    </lineage>
</organism>
<dbReference type="SMART" id="SM00347">
    <property type="entry name" value="HTH_MARR"/>
    <property type="match status" value="1"/>
</dbReference>
<evidence type="ECO:0000256" key="3">
    <source>
        <dbReference type="ARBA" id="ARBA00023163"/>
    </source>
</evidence>
<dbReference type="RefSeq" id="WP_205115916.1">
    <property type="nucleotide sequence ID" value="NZ_JAFBCM010000001.1"/>
</dbReference>
<dbReference type="Proteomes" id="UP001595699">
    <property type="component" value="Unassembled WGS sequence"/>
</dbReference>
<accession>A0ABV7YPJ1</accession>
<comment type="caution">
    <text evidence="5">The sequence shown here is derived from an EMBL/GenBank/DDBJ whole genome shotgun (WGS) entry which is preliminary data.</text>
</comment>
<dbReference type="InterPro" id="IPR000835">
    <property type="entry name" value="HTH_MarR-typ"/>
</dbReference>
<dbReference type="Gene3D" id="1.10.10.10">
    <property type="entry name" value="Winged helix-like DNA-binding domain superfamily/Winged helix DNA-binding domain"/>
    <property type="match status" value="1"/>
</dbReference>
<evidence type="ECO:0000313" key="6">
    <source>
        <dbReference type="Proteomes" id="UP001595699"/>
    </source>
</evidence>
<protein>
    <submittedName>
        <fullName evidence="5">MarR family winged helix-turn-helix transcriptional regulator</fullName>
    </submittedName>
</protein>
<evidence type="ECO:0000256" key="1">
    <source>
        <dbReference type="ARBA" id="ARBA00023015"/>
    </source>
</evidence>
<dbReference type="SUPFAM" id="SSF46785">
    <property type="entry name" value="Winged helix' DNA-binding domain"/>
    <property type="match status" value="1"/>
</dbReference>
<proteinExistence type="predicted"/>
<dbReference type="PANTHER" id="PTHR42756:SF1">
    <property type="entry name" value="TRANSCRIPTIONAL REPRESSOR OF EMRAB OPERON"/>
    <property type="match status" value="1"/>
</dbReference>
<dbReference type="PROSITE" id="PS50995">
    <property type="entry name" value="HTH_MARR_2"/>
    <property type="match status" value="1"/>
</dbReference>
<dbReference type="InterPro" id="IPR011991">
    <property type="entry name" value="ArsR-like_HTH"/>
</dbReference>
<dbReference type="PRINTS" id="PR00598">
    <property type="entry name" value="HTHMARR"/>
</dbReference>
<keyword evidence="2" id="KW-0238">DNA-binding</keyword>
<dbReference type="InterPro" id="IPR036388">
    <property type="entry name" value="WH-like_DNA-bd_sf"/>
</dbReference>
<name>A0ABV7YPJ1_9ACTN</name>
<dbReference type="EMBL" id="JBHRZH010000062">
    <property type="protein sequence ID" value="MFC3766927.1"/>
    <property type="molecule type" value="Genomic_DNA"/>
</dbReference>
<gene>
    <name evidence="5" type="ORF">ACFOUW_39290</name>
</gene>
<keyword evidence="3" id="KW-0804">Transcription</keyword>
<evidence type="ECO:0000259" key="4">
    <source>
        <dbReference type="PROSITE" id="PS50995"/>
    </source>
</evidence>
<sequence>MSETPEAAPTEQFQTVFWSTKRAMWEASDAANRKHGVREGQQFILKLLWEEDGLTPGDLARRLGLATPTVTKAATRMEAAGILTRKPDARDRRLVRLFLTTHGKSLEKILDAEMAVLSERALAGLSDEQRGELIKTLTQIRENLLKDSD</sequence>